<evidence type="ECO:0000313" key="3">
    <source>
        <dbReference type="Proteomes" id="UP001347796"/>
    </source>
</evidence>
<keyword evidence="3" id="KW-1185">Reference proteome</keyword>
<feature type="compositionally biased region" description="Basic and acidic residues" evidence="1">
    <location>
        <begin position="50"/>
        <end position="64"/>
    </location>
</feature>
<comment type="caution">
    <text evidence="2">The sequence shown here is derived from an EMBL/GenBank/DDBJ whole genome shotgun (WGS) entry which is preliminary data.</text>
</comment>
<dbReference type="Proteomes" id="UP001347796">
    <property type="component" value="Unassembled WGS sequence"/>
</dbReference>
<accession>A0AAN8JDG4</accession>
<organism evidence="2 3">
    <name type="scientific">Patella caerulea</name>
    <name type="common">Rayed Mediterranean limpet</name>
    <dbReference type="NCBI Taxonomy" id="87958"/>
    <lineage>
        <taxon>Eukaryota</taxon>
        <taxon>Metazoa</taxon>
        <taxon>Spiralia</taxon>
        <taxon>Lophotrochozoa</taxon>
        <taxon>Mollusca</taxon>
        <taxon>Gastropoda</taxon>
        <taxon>Patellogastropoda</taxon>
        <taxon>Patelloidea</taxon>
        <taxon>Patellidae</taxon>
        <taxon>Patella</taxon>
    </lineage>
</organism>
<gene>
    <name evidence="2" type="ORF">SNE40_014191</name>
</gene>
<protein>
    <submittedName>
        <fullName evidence="2">Uncharacterized protein</fullName>
    </submittedName>
</protein>
<feature type="region of interest" description="Disordered" evidence="1">
    <location>
        <begin position="48"/>
        <end position="87"/>
    </location>
</feature>
<dbReference type="AlphaFoldDB" id="A0AAN8JDG4"/>
<sequence>MHLFCSKYELYSKVGCNFYLFVGPKEEALKVYGYHSKCYSRFCAKQRIQSSEKRTKRAAPETRPHSPSTPSQKRRSHRPLSCTVTSSTGGVLPSVCIICKKVDPYIKHGGKRTKDLLYKTPTLDAVK</sequence>
<proteinExistence type="predicted"/>
<reference evidence="2 3" key="1">
    <citation type="submission" date="2024-01" db="EMBL/GenBank/DDBJ databases">
        <title>The genome of the rayed Mediterranean limpet Patella caerulea (Linnaeus, 1758).</title>
        <authorList>
            <person name="Anh-Thu Weber A."/>
            <person name="Halstead-Nussloch G."/>
        </authorList>
    </citation>
    <scope>NUCLEOTIDE SEQUENCE [LARGE SCALE GENOMIC DNA]</scope>
    <source>
        <strain evidence="2">AATW-2023a</strain>
        <tissue evidence="2">Whole specimen</tissue>
    </source>
</reference>
<dbReference type="EMBL" id="JAZGQO010000010">
    <property type="protein sequence ID" value="KAK6175802.1"/>
    <property type="molecule type" value="Genomic_DNA"/>
</dbReference>
<name>A0AAN8JDG4_PATCE</name>
<evidence type="ECO:0000313" key="2">
    <source>
        <dbReference type="EMBL" id="KAK6175802.1"/>
    </source>
</evidence>
<evidence type="ECO:0000256" key="1">
    <source>
        <dbReference type="SAM" id="MobiDB-lite"/>
    </source>
</evidence>